<accession>A0A8R1HLZ6</accession>
<organism evidence="3 4">
    <name type="scientific">Caenorhabditis japonica</name>
    <dbReference type="NCBI Taxonomy" id="281687"/>
    <lineage>
        <taxon>Eukaryota</taxon>
        <taxon>Metazoa</taxon>
        <taxon>Ecdysozoa</taxon>
        <taxon>Nematoda</taxon>
        <taxon>Chromadorea</taxon>
        <taxon>Rhabditida</taxon>
        <taxon>Rhabditina</taxon>
        <taxon>Rhabditomorpha</taxon>
        <taxon>Rhabditoidea</taxon>
        <taxon>Rhabditidae</taxon>
        <taxon>Peloderinae</taxon>
        <taxon>Caenorhabditis</taxon>
    </lineage>
</organism>
<name>A0A8R1HLZ6_CAEJA</name>
<dbReference type="GO" id="GO:0040027">
    <property type="term" value="P:negative regulation of vulval development"/>
    <property type="evidence" value="ECO:0007669"/>
    <property type="project" value="InterPro"/>
</dbReference>
<proteinExistence type="predicted"/>
<dbReference type="Pfam" id="PF25375">
    <property type="entry name" value="Lin-15B"/>
    <property type="match status" value="1"/>
</dbReference>
<dbReference type="PANTHER" id="PTHR22716">
    <property type="entry name" value="ETS CLASS TRANSCRIPTION FACTOR-RELATED-RELATED"/>
    <property type="match status" value="1"/>
</dbReference>
<feature type="domain" description="Lin-15A/B-like" evidence="2">
    <location>
        <begin position="650"/>
        <end position="769"/>
    </location>
</feature>
<dbReference type="PANTHER" id="PTHR22716:SF1">
    <property type="entry name" value="ETS CLASS TRANSCRIPTION FACTOR-RELATED"/>
    <property type="match status" value="1"/>
</dbReference>
<feature type="region of interest" description="Disordered" evidence="1">
    <location>
        <begin position="610"/>
        <end position="640"/>
    </location>
</feature>
<evidence type="ECO:0000313" key="4">
    <source>
        <dbReference type="Proteomes" id="UP000005237"/>
    </source>
</evidence>
<feature type="compositionally biased region" description="Basic and acidic residues" evidence="1">
    <location>
        <begin position="19"/>
        <end position="29"/>
    </location>
</feature>
<feature type="region of interest" description="Disordered" evidence="1">
    <location>
        <begin position="1"/>
        <end position="29"/>
    </location>
</feature>
<dbReference type="AlphaFoldDB" id="A0A8R1HLZ6"/>
<dbReference type="SUPFAM" id="SSF53098">
    <property type="entry name" value="Ribonuclease H-like"/>
    <property type="match status" value="1"/>
</dbReference>
<protein>
    <recommendedName>
        <fullName evidence="2">Lin-15A/B-like domain-containing protein</fullName>
    </recommendedName>
</protein>
<dbReference type="InterPro" id="IPR012337">
    <property type="entry name" value="RNaseH-like_sf"/>
</dbReference>
<dbReference type="InterPro" id="IPR057432">
    <property type="entry name" value="Lin-15A/B-like_dom"/>
</dbReference>
<feature type="compositionally biased region" description="Basic and acidic residues" evidence="1">
    <location>
        <begin position="618"/>
        <end position="640"/>
    </location>
</feature>
<feature type="region of interest" description="Disordered" evidence="1">
    <location>
        <begin position="512"/>
        <end position="557"/>
    </location>
</feature>
<dbReference type="InterPro" id="IPR040129">
    <property type="entry name" value="Lin-15B-like"/>
</dbReference>
<dbReference type="EnsemblMetazoa" id="CJA03017.1">
    <property type="protein sequence ID" value="CJA03017.1"/>
    <property type="gene ID" value="WBGene00122221"/>
</dbReference>
<reference evidence="3" key="2">
    <citation type="submission" date="2022-06" db="UniProtKB">
        <authorList>
            <consortium name="EnsemblMetazoa"/>
        </authorList>
    </citation>
    <scope>IDENTIFICATION</scope>
    <source>
        <strain evidence="3">DF5081</strain>
    </source>
</reference>
<evidence type="ECO:0000256" key="1">
    <source>
        <dbReference type="SAM" id="MobiDB-lite"/>
    </source>
</evidence>
<feature type="compositionally biased region" description="Polar residues" evidence="1">
    <location>
        <begin position="542"/>
        <end position="553"/>
    </location>
</feature>
<feature type="compositionally biased region" description="Acidic residues" evidence="1">
    <location>
        <begin position="512"/>
        <end position="523"/>
    </location>
</feature>
<reference evidence="4" key="1">
    <citation type="submission" date="2010-08" db="EMBL/GenBank/DDBJ databases">
        <authorList>
            <consortium name="Caenorhabditis japonica Sequencing Consortium"/>
            <person name="Wilson R.K."/>
        </authorList>
    </citation>
    <scope>NUCLEOTIDE SEQUENCE [LARGE SCALE GENOMIC DNA]</scope>
    <source>
        <strain evidence="4">DF5081</strain>
    </source>
</reference>
<evidence type="ECO:0000259" key="2">
    <source>
        <dbReference type="Pfam" id="PF25375"/>
    </source>
</evidence>
<evidence type="ECO:0000313" key="3">
    <source>
        <dbReference type="EnsemblMetazoa" id="CJA03017.1"/>
    </source>
</evidence>
<keyword evidence="4" id="KW-1185">Reference proteome</keyword>
<sequence>MDLPASVKSESPEALGSETDPKNRTEPRGREAIDAFSRFMTAQGAPFEEIEDVSYQELVEFLNSDLLVPHAKSLSPTGKEVRIDHRSAGPMSVTFDFCGSEDEEKMLVFSVHYFNYNSQRQNLVFLRKVMTSDLTIECFIDNLREALGPSLPHTYRFENLMTPSLLSTQMFHGSANFKNGYVCFQYYMTKFVNEVLEIDEIAESLGAFRTIIRYIKRNYRLCKEFKEMQLSTKQDYTLPITEKRGSWQSTARFLAKALSLVDVFNLLRFRQSNFTLPTFLRETQLQQLTYVHHLLKECIKHSRELASPLSSISQVIPAVMSLRNYISKRPSGHPFDRNIRTSYTSVFQELTFGEISQRFDIACLLDPRFGYSEDVYPTDIWMQIERKVIEEFSYGCKIYTEEIRKAKKQELFMTLEKEFRLYRTMIAFYRPNQISSPFDWWASHRTELKNLARTARAYLVCPAVAIDSGFYFGEGGKFNHLINCYSSQRLDNFLKAAGCHQTFRGKGAVLDDFDPNNLEEDDPAPPKEKRPRFALPLPLEEPSTSNSPGSSLQPLKEPKNETIISSDEFPIVTKWVKKQVKFEIEDPEDVQAVEVKKEIEDADFFKAAKLGNLPSTSTEEKTGDEKPQESSDKESESDKLEEQSCEIAEVCSLCNNSAIRYNLKPVRHDQNKLLLLAATVIREEMDVQAAIKYFNVEATRLACQFHYLEACDDILSLLAIKDPCQLVIVTENRIMKLAPICTRISGQNLDVPLLRQIIEKFLKLNYEKKEKFSNAKLACCFCGQLKKRSHLIKLPRKLEDVGEYVNPICPKGINLICRCHFPENAISSRGRIYKDLFPQMNARAKGAKLTKNN</sequence>
<dbReference type="Proteomes" id="UP000005237">
    <property type="component" value="Unassembled WGS sequence"/>
</dbReference>